<sequence>MVKRNIIKCLVAVLSLTFVVAGCSKKEEVKDEKVITVASSNSADPYSYVDNGEHKGFEVDMWKEIGKRSGYKIKMEPTGFSSIFGMLDSGKVDVAANFFGMSKERLEKYDASIPYGSDSVCIAVKDGNNEINKLEDLKGKVVAVSEGSQGQQVAASVNKDNLFEEKVYGDGTNGLQDLDLGRVSAWIDAELTVVGDAKKANMKVRVLDEKLSVTNIAYFFKKNDEKSKTIKEDVNKAIEEMLSDGTVKKISEKWFGMDVSADIQK</sequence>
<accession>A0A0H3N4K5</accession>
<dbReference type="Proteomes" id="UP000002068">
    <property type="component" value="Chromosome"/>
</dbReference>
<feature type="chain" id="PRO_5038600726" evidence="2">
    <location>
        <begin position="22"/>
        <end position="265"/>
    </location>
</feature>
<dbReference type="Gene3D" id="3.40.190.10">
    <property type="entry name" value="Periplasmic binding protein-like II"/>
    <property type="match status" value="2"/>
</dbReference>
<dbReference type="RefSeq" id="WP_009890349.1">
    <property type="nucleotide sequence ID" value="NC_013315.1"/>
</dbReference>
<protein>
    <submittedName>
        <fullName evidence="4">Probable amino-acid ABC transporter,substrate-binding protein</fullName>
    </submittedName>
</protein>
<keyword evidence="1 2" id="KW-0732">Signal</keyword>
<evidence type="ECO:0000313" key="5">
    <source>
        <dbReference type="Proteomes" id="UP000002068"/>
    </source>
</evidence>
<dbReference type="PROSITE" id="PS51257">
    <property type="entry name" value="PROKAR_LIPOPROTEIN"/>
    <property type="match status" value="1"/>
</dbReference>
<feature type="domain" description="Solute-binding protein family 3/N-terminal" evidence="3">
    <location>
        <begin position="34"/>
        <end position="258"/>
    </location>
</feature>
<dbReference type="CDD" id="cd13709">
    <property type="entry name" value="PBP2_YxeM"/>
    <property type="match status" value="1"/>
</dbReference>
<dbReference type="InterPro" id="IPR001638">
    <property type="entry name" value="Solute-binding_3/MltF_N"/>
</dbReference>
<dbReference type="Pfam" id="PF00497">
    <property type="entry name" value="SBP_bac_3"/>
    <property type="match status" value="1"/>
</dbReference>
<feature type="signal peptide" evidence="2">
    <location>
        <begin position="1"/>
        <end position="21"/>
    </location>
</feature>
<dbReference type="KEGG" id="cdc:CD196_2037"/>
<dbReference type="PANTHER" id="PTHR35936:SF19">
    <property type="entry name" value="AMINO-ACID-BINDING PROTEIN YXEM-RELATED"/>
    <property type="match status" value="1"/>
</dbReference>
<dbReference type="HOGENOM" id="CLU_019602_18_5_9"/>
<dbReference type="SMART" id="SM00062">
    <property type="entry name" value="PBPb"/>
    <property type="match status" value="1"/>
</dbReference>
<proteinExistence type="predicted"/>
<reference evidence="4 5" key="1">
    <citation type="journal article" date="2009" name="Genome Biol.">
        <title>Comparative genome and phenotypic analysis of Clostridium difficile 027 strains provides insight into the evolution of a hypervirulent bacterium.</title>
        <authorList>
            <person name="Stabler R.A."/>
            <person name="He M."/>
            <person name="Dawson L."/>
            <person name="Martin M."/>
            <person name="Valiente E."/>
            <person name="Corton C."/>
            <person name="Lawley T.D."/>
            <person name="Sebaihia M."/>
            <person name="Quail M.A."/>
            <person name="Rose G."/>
            <person name="Gerding D.N."/>
            <person name="Gibert M."/>
            <person name="Popoff M.R."/>
            <person name="Parkhill J."/>
            <person name="Dougan G."/>
            <person name="Wren B.W."/>
        </authorList>
    </citation>
    <scope>NUCLEOTIDE SEQUENCE [LARGE SCALE GENOMIC DNA]</scope>
    <source>
        <strain evidence="4 5">CD196</strain>
    </source>
</reference>
<evidence type="ECO:0000313" key="4">
    <source>
        <dbReference type="EMBL" id="CBA63908.1"/>
    </source>
</evidence>
<dbReference type="EMBL" id="FN538970">
    <property type="protein sequence ID" value="CBA63908.1"/>
    <property type="molecule type" value="Genomic_DNA"/>
</dbReference>
<dbReference type="PANTHER" id="PTHR35936">
    <property type="entry name" value="MEMBRANE-BOUND LYTIC MUREIN TRANSGLYCOSYLASE F"/>
    <property type="match status" value="1"/>
</dbReference>
<evidence type="ECO:0000259" key="3">
    <source>
        <dbReference type="SMART" id="SM00062"/>
    </source>
</evidence>
<name>A0A0H3N4K5_CLODC</name>
<dbReference type="SUPFAM" id="SSF53850">
    <property type="entry name" value="Periplasmic binding protein-like II"/>
    <property type="match status" value="1"/>
</dbReference>
<dbReference type="AlphaFoldDB" id="A0A0H3N4K5"/>
<gene>
    <name evidence="4" type="ordered locus">CD196_2037</name>
</gene>
<evidence type="ECO:0000256" key="2">
    <source>
        <dbReference type="SAM" id="SignalP"/>
    </source>
</evidence>
<evidence type="ECO:0000256" key="1">
    <source>
        <dbReference type="ARBA" id="ARBA00022729"/>
    </source>
</evidence>
<organism evidence="4 5">
    <name type="scientific">Clostridioides difficile (strain CD196)</name>
    <name type="common">Peptoclostridium difficile</name>
    <dbReference type="NCBI Taxonomy" id="645462"/>
    <lineage>
        <taxon>Bacteria</taxon>
        <taxon>Bacillati</taxon>
        <taxon>Bacillota</taxon>
        <taxon>Clostridia</taxon>
        <taxon>Peptostreptococcales</taxon>
        <taxon>Peptostreptococcaceae</taxon>
        <taxon>Clostridioides</taxon>
    </lineage>
</organism>